<dbReference type="Pfam" id="PF18623">
    <property type="entry name" value="TnsE_C"/>
    <property type="match status" value="1"/>
</dbReference>
<evidence type="ECO:0000313" key="3">
    <source>
        <dbReference type="EMBL" id="OJS98777.1"/>
    </source>
</evidence>
<feature type="region of interest" description="Disordered" evidence="1">
    <location>
        <begin position="344"/>
        <end position="363"/>
    </location>
</feature>
<organism evidence="3 4">
    <name type="scientific">Marinobacter nauticus</name>
    <name type="common">Marinobacter hydrocarbonoclasticus</name>
    <name type="synonym">Marinobacter aquaeolei</name>
    <dbReference type="NCBI Taxonomy" id="2743"/>
    <lineage>
        <taxon>Bacteria</taxon>
        <taxon>Pseudomonadati</taxon>
        <taxon>Pseudomonadota</taxon>
        <taxon>Gammaproteobacteria</taxon>
        <taxon>Pseudomonadales</taxon>
        <taxon>Marinobacteraceae</taxon>
        <taxon>Marinobacter</taxon>
    </lineage>
</organism>
<gene>
    <name evidence="3" type="ORF">BEE62_00875</name>
</gene>
<sequence length="533" mass="60595">MRKHTARFKKLRDDSKILGLGNLFRGNGKKSWAINVDFNGGISQSMQFSNVPVLARKRVLNPTQQYNSMAGRQINFKIGNAQTWEIAKASDCPAYRAHRHGRDENQLCFVAKNGNTRVFIPQLEMARVLFYHDPFLARLSLQHNALAEDFMVEMRDGGRPLIVVREGAEYPVCYFNRDSNRRFLSWVLLDRAARASFESIGAHLINNHYRHNNYQHWCYQFTPPPLSGVELDANGWEDPDSATSFVWQISQLDNLPSEIEGIIDFYHPGYERQVGGRPVKGDSSRGEAPEQFELDDDELSDTDKATMALTSEQVTVSFKNPHITNRVPSKIKPVKNITTDGEDEVLDNHLSPNEKEESGDLPGGAWNNLDDKTDDAHLYVGKFESFFKMVDCLIAQHGFKLVSKETKKLPKLGDGKKHWMTDTQNPRCLANVELKLSNQFYTLLEIDTSDGAAKLSTMLLKSSPSWVSDNQKQILQRIMKKSLGWPTDYFKDQLGEKTYEGIPHPQSKHSGALPPEVIAPWAQRIVNWIERST</sequence>
<evidence type="ECO:0000313" key="4">
    <source>
        <dbReference type="Proteomes" id="UP000183986"/>
    </source>
</evidence>
<dbReference type="RefSeq" id="WP_072675894.1">
    <property type="nucleotide sequence ID" value="NZ_MPKY01000001.1"/>
</dbReference>
<dbReference type="InterPro" id="IPR041419">
    <property type="entry name" value="TnsE_C"/>
</dbReference>
<comment type="caution">
    <text evidence="3">The sequence shown here is derived from an EMBL/GenBank/DDBJ whole genome shotgun (WGS) entry which is preliminary data.</text>
</comment>
<dbReference type="PIRSF" id="PIRSF004567">
    <property type="entry name" value="Transposition_TnsE"/>
    <property type="match status" value="1"/>
</dbReference>
<dbReference type="AlphaFoldDB" id="A0A1M2UTZ6"/>
<evidence type="ECO:0000256" key="1">
    <source>
        <dbReference type="SAM" id="MobiDB-lite"/>
    </source>
</evidence>
<protein>
    <recommendedName>
        <fullName evidence="2">TnsE C-terminal domain-containing protein</fullName>
    </recommendedName>
</protein>
<evidence type="ECO:0000259" key="2">
    <source>
        <dbReference type="Pfam" id="PF18623"/>
    </source>
</evidence>
<dbReference type="OrthoDB" id="5899304at2"/>
<dbReference type="InterPro" id="IPR016421">
    <property type="entry name" value="Transposition_TnsE"/>
</dbReference>
<reference evidence="3" key="1">
    <citation type="submission" date="2016-11" db="EMBL/GenBank/DDBJ databases">
        <title>Draft Genome Sequence of Marinobacter hydrocarbonoclasticus strain STW2, a polyaromatic aromatic hydrocarbon degrading and denitrifying bacterium from rhizosphere of Seagrass Enhalus acodoides.</title>
        <authorList>
            <person name="Ling J."/>
            <person name="Dong J."/>
        </authorList>
    </citation>
    <scope>NUCLEOTIDE SEQUENCE [LARGE SCALE GENOMIC DNA]</scope>
    <source>
        <strain evidence="3">STW2</strain>
    </source>
</reference>
<name>A0A1M2UTZ6_MARNT</name>
<dbReference type="EMBL" id="MPKY01000001">
    <property type="protein sequence ID" value="OJS98777.1"/>
    <property type="molecule type" value="Genomic_DNA"/>
</dbReference>
<keyword evidence="4" id="KW-1185">Reference proteome</keyword>
<feature type="domain" description="TnsE C-terminal" evidence="2">
    <location>
        <begin position="382"/>
        <end position="525"/>
    </location>
</feature>
<proteinExistence type="predicted"/>
<accession>A0A1M2UTZ6</accession>
<dbReference type="Proteomes" id="UP000183986">
    <property type="component" value="Unassembled WGS sequence"/>
</dbReference>